<protein>
    <submittedName>
        <fullName evidence="1">Uncharacterized protein</fullName>
    </submittedName>
</protein>
<dbReference type="AlphaFoldDB" id="A0A0E9QKM7"/>
<dbReference type="EMBL" id="GBXM01091510">
    <property type="protein sequence ID" value="JAH17067.1"/>
    <property type="molecule type" value="Transcribed_RNA"/>
</dbReference>
<name>A0A0E9QKM7_ANGAN</name>
<accession>A0A0E9QKM7</accession>
<evidence type="ECO:0000313" key="1">
    <source>
        <dbReference type="EMBL" id="JAH17067.1"/>
    </source>
</evidence>
<reference evidence="1" key="1">
    <citation type="submission" date="2014-11" db="EMBL/GenBank/DDBJ databases">
        <authorList>
            <person name="Amaro Gonzalez C."/>
        </authorList>
    </citation>
    <scope>NUCLEOTIDE SEQUENCE</scope>
</reference>
<sequence length="25" mass="2715">MRGRALHLAQGSFLRDWTSPASGLS</sequence>
<reference evidence="1" key="2">
    <citation type="journal article" date="2015" name="Fish Shellfish Immunol.">
        <title>Early steps in the European eel (Anguilla anguilla)-Vibrio vulnificus interaction in the gills: Role of the RtxA13 toxin.</title>
        <authorList>
            <person name="Callol A."/>
            <person name="Pajuelo D."/>
            <person name="Ebbesson L."/>
            <person name="Teles M."/>
            <person name="MacKenzie S."/>
            <person name="Amaro C."/>
        </authorList>
    </citation>
    <scope>NUCLEOTIDE SEQUENCE</scope>
</reference>
<organism evidence="1">
    <name type="scientific">Anguilla anguilla</name>
    <name type="common">European freshwater eel</name>
    <name type="synonym">Muraena anguilla</name>
    <dbReference type="NCBI Taxonomy" id="7936"/>
    <lineage>
        <taxon>Eukaryota</taxon>
        <taxon>Metazoa</taxon>
        <taxon>Chordata</taxon>
        <taxon>Craniata</taxon>
        <taxon>Vertebrata</taxon>
        <taxon>Euteleostomi</taxon>
        <taxon>Actinopterygii</taxon>
        <taxon>Neopterygii</taxon>
        <taxon>Teleostei</taxon>
        <taxon>Anguilliformes</taxon>
        <taxon>Anguillidae</taxon>
        <taxon>Anguilla</taxon>
    </lineage>
</organism>
<proteinExistence type="predicted"/>